<evidence type="ECO:0000256" key="1">
    <source>
        <dbReference type="SAM" id="Phobius"/>
    </source>
</evidence>
<keyword evidence="3" id="KW-1185">Reference proteome</keyword>
<comment type="caution">
    <text evidence="2">The sequence shown here is derived from an EMBL/GenBank/DDBJ whole genome shotgun (WGS) entry which is preliminary data.</text>
</comment>
<feature type="transmembrane region" description="Helical" evidence="1">
    <location>
        <begin position="16"/>
        <end position="39"/>
    </location>
</feature>
<dbReference type="EMBL" id="RRYP01009385">
    <property type="protein sequence ID" value="TNV79101.1"/>
    <property type="molecule type" value="Genomic_DNA"/>
</dbReference>
<dbReference type="Proteomes" id="UP000785679">
    <property type="component" value="Unassembled WGS sequence"/>
</dbReference>
<feature type="transmembrane region" description="Helical" evidence="1">
    <location>
        <begin position="59"/>
        <end position="84"/>
    </location>
</feature>
<sequence length="217" mass="25150">MKRTYPKFYQRERDRILLATLSIIVSITARIGFNIAGGFDSVQNALGESFLNNTWFYPMYELILELLSSIFPIASTIYSLMYMVMHKKNILEREISGINATPQQNQIRQSEISSSAKTRDSFQEMLDFEEGLEEVEETEDQKMNAFRNFKDPNATNMRLGPNLNNNSEVQEQMLNERVFMRHGKRYKNRSIMGYDQVRRASSVASEDRTVSLASQDN</sequence>
<protein>
    <submittedName>
        <fullName evidence="2">Uncharacterized protein</fullName>
    </submittedName>
</protein>
<keyword evidence="1" id="KW-1133">Transmembrane helix</keyword>
<gene>
    <name evidence="2" type="ORF">FGO68_gene7936</name>
</gene>
<proteinExistence type="predicted"/>
<organism evidence="2 3">
    <name type="scientific">Halteria grandinella</name>
    <dbReference type="NCBI Taxonomy" id="5974"/>
    <lineage>
        <taxon>Eukaryota</taxon>
        <taxon>Sar</taxon>
        <taxon>Alveolata</taxon>
        <taxon>Ciliophora</taxon>
        <taxon>Intramacronucleata</taxon>
        <taxon>Spirotrichea</taxon>
        <taxon>Stichotrichia</taxon>
        <taxon>Sporadotrichida</taxon>
        <taxon>Halteriidae</taxon>
        <taxon>Halteria</taxon>
    </lineage>
</organism>
<dbReference type="OrthoDB" id="326402at2759"/>
<dbReference type="AlphaFoldDB" id="A0A8J8T2H1"/>
<reference evidence="2" key="1">
    <citation type="submission" date="2019-06" db="EMBL/GenBank/DDBJ databases">
        <authorList>
            <person name="Zheng W."/>
        </authorList>
    </citation>
    <scope>NUCLEOTIDE SEQUENCE</scope>
    <source>
        <strain evidence="2">QDHG01</strain>
    </source>
</reference>
<accession>A0A8J8T2H1</accession>
<keyword evidence="1" id="KW-0812">Transmembrane</keyword>
<name>A0A8J8T2H1_HALGN</name>
<evidence type="ECO:0000313" key="2">
    <source>
        <dbReference type="EMBL" id="TNV79101.1"/>
    </source>
</evidence>
<keyword evidence="1" id="KW-0472">Membrane</keyword>
<evidence type="ECO:0000313" key="3">
    <source>
        <dbReference type="Proteomes" id="UP000785679"/>
    </source>
</evidence>